<dbReference type="EMBL" id="FUYZ01000003">
    <property type="protein sequence ID" value="SKB82441.1"/>
    <property type="molecule type" value="Genomic_DNA"/>
</dbReference>
<dbReference type="RefSeq" id="WP_144038313.1">
    <property type="nucleotide sequence ID" value="NZ_FUYZ01000003.1"/>
</dbReference>
<proteinExistence type="predicted"/>
<keyword evidence="3" id="KW-1185">Reference proteome</keyword>
<dbReference type="STRING" id="619805.SAMN05660477_01351"/>
<evidence type="ECO:0000256" key="1">
    <source>
        <dbReference type="SAM" id="MobiDB-lite"/>
    </source>
</evidence>
<dbReference type="AlphaFoldDB" id="A0A1T5EEV2"/>
<dbReference type="Proteomes" id="UP000191112">
    <property type="component" value="Unassembled WGS sequence"/>
</dbReference>
<name>A0A1T5EEV2_9FLAO</name>
<feature type="region of interest" description="Disordered" evidence="1">
    <location>
        <begin position="107"/>
        <end position="126"/>
    </location>
</feature>
<accession>A0A1T5EEV2</accession>
<dbReference type="OrthoDB" id="1273588at2"/>
<gene>
    <name evidence="2" type="ORF">SAMN05660477_01351</name>
</gene>
<evidence type="ECO:0000313" key="2">
    <source>
        <dbReference type="EMBL" id="SKB82441.1"/>
    </source>
</evidence>
<feature type="compositionally biased region" description="Basic and acidic residues" evidence="1">
    <location>
        <begin position="113"/>
        <end position="126"/>
    </location>
</feature>
<organism evidence="2 3">
    <name type="scientific">Soonwooa buanensis</name>
    <dbReference type="NCBI Taxonomy" id="619805"/>
    <lineage>
        <taxon>Bacteria</taxon>
        <taxon>Pseudomonadati</taxon>
        <taxon>Bacteroidota</taxon>
        <taxon>Flavobacteriia</taxon>
        <taxon>Flavobacteriales</taxon>
        <taxon>Weeksellaceae</taxon>
        <taxon>Chryseobacterium group</taxon>
        <taxon>Soonwooa</taxon>
    </lineage>
</organism>
<protein>
    <submittedName>
        <fullName evidence="2">Uncharacterized protein</fullName>
    </submittedName>
</protein>
<reference evidence="2 3" key="1">
    <citation type="submission" date="2017-02" db="EMBL/GenBank/DDBJ databases">
        <authorList>
            <person name="Peterson S.W."/>
        </authorList>
    </citation>
    <scope>NUCLEOTIDE SEQUENCE [LARGE SCALE GENOMIC DNA]</scope>
    <source>
        <strain evidence="2 3">DSM 22323</strain>
    </source>
</reference>
<sequence>MMKNFDIENLERKNSFATPPDFFAEMQNNVLNKTIPQKKEAKIIPLNFKWAAAAAIAAIGGLGIWSISNQNTDQQTTIAKNKDIVDSSYTIKNDEALAVYNVPQAKSAPQENLKTESKHPTATEHNNRITNKPIERQDLAYTKVNATTPKATFAKANKSDAKITQVLAVMTPDQVSDLDKTVDQDVYLDLYN</sequence>
<evidence type="ECO:0000313" key="3">
    <source>
        <dbReference type="Proteomes" id="UP000191112"/>
    </source>
</evidence>